<dbReference type="NCBIfam" id="TIGR00367">
    <property type="entry name" value="calcium/sodium antiporter"/>
    <property type="match status" value="1"/>
</dbReference>
<evidence type="ECO:0000256" key="2">
    <source>
        <dbReference type="ARBA" id="ARBA00022692"/>
    </source>
</evidence>
<feature type="transmembrane region" description="Helical" evidence="5">
    <location>
        <begin position="162"/>
        <end position="184"/>
    </location>
</feature>
<evidence type="ECO:0000256" key="5">
    <source>
        <dbReference type="SAM" id="Phobius"/>
    </source>
</evidence>
<feature type="domain" description="Sodium/calcium exchanger membrane region" evidence="6">
    <location>
        <begin position="3"/>
        <end position="141"/>
    </location>
</feature>
<feature type="transmembrane region" description="Helical" evidence="5">
    <location>
        <begin position="126"/>
        <end position="142"/>
    </location>
</feature>
<dbReference type="PANTHER" id="PTHR10846">
    <property type="entry name" value="SODIUM/POTASSIUM/CALCIUM EXCHANGER"/>
    <property type="match status" value="1"/>
</dbReference>
<evidence type="ECO:0000256" key="1">
    <source>
        <dbReference type="ARBA" id="ARBA00004141"/>
    </source>
</evidence>
<dbReference type="Gene3D" id="6.10.280.80">
    <property type="entry name" value="NCX, peripheral helical region"/>
    <property type="match status" value="1"/>
</dbReference>
<protein>
    <submittedName>
        <fullName evidence="7">Calcium/sodium antiporter</fullName>
    </submittedName>
</protein>
<keyword evidence="4 5" id="KW-0472">Membrane</keyword>
<comment type="caution">
    <text evidence="7">The sequence shown here is derived from an EMBL/GenBank/DDBJ whole genome shotgun (WGS) entry which is preliminary data.</text>
</comment>
<reference evidence="8" key="1">
    <citation type="journal article" date="2019" name="Int. J. Syst. Evol. Microbiol.">
        <title>The Global Catalogue of Microorganisms (GCM) 10K type strain sequencing project: providing services to taxonomists for standard genome sequencing and annotation.</title>
        <authorList>
            <consortium name="The Broad Institute Genomics Platform"/>
            <consortium name="The Broad Institute Genome Sequencing Center for Infectious Disease"/>
            <person name="Wu L."/>
            <person name="Ma J."/>
        </authorList>
    </citation>
    <scope>NUCLEOTIDE SEQUENCE [LARGE SCALE GENOMIC DNA]</scope>
    <source>
        <strain evidence="8">CCUG 62953</strain>
    </source>
</reference>
<name>A0ABW3ZH87_9RHOB</name>
<dbReference type="Pfam" id="PF01699">
    <property type="entry name" value="Na_Ca_ex"/>
    <property type="match status" value="2"/>
</dbReference>
<gene>
    <name evidence="7" type="ORF">ACFQ4E_08915</name>
</gene>
<dbReference type="Gene3D" id="1.20.1420.30">
    <property type="entry name" value="NCX, central ion-binding region"/>
    <property type="match status" value="1"/>
</dbReference>
<organism evidence="7 8">
    <name type="scientific">Litorisediminicola beolgyonensis</name>
    <dbReference type="NCBI Taxonomy" id="1173614"/>
    <lineage>
        <taxon>Bacteria</taxon>
        <taxon>Pseudomonadati</taxon>
        <taxon>Pseudomonadota</taxon>
        <taxon>Alphaproteobacteria</taxon>
        <taxon>Rhodobacterales</taxon>
        <taxon>Paracoccaceae</taxon>
        <taxon>Litorisediminicola</taxon>
    </lineage>
</organism>
<feature type="transmembrane region" description="Helical" evidence="5">
    <location>
        <begin position="196"/>
        <end position="218"/>
    </location>
</feature>
<feature type="domain" description="Sodium/calcium exchanger membrane region" evidence="6">
    <location>
        <begin position="163"/>
        <end position="301"/>
    </location>
</feature>
<keyword evidence="2 5" id="KW-0812">Transmembrane</keyword>
<feature type="transmembrane region" description="Helical" evidence="5">
    <location>
        <begin position="230"/>
        <end position="250"/>
    </location>
</feature>
<dbReference type="InterPro" id="IPR004481">
    <property type="entry name" value="K/Na/Ca-exchanger"/>
</dbReference>
<feature type="transmembrane region" description="Helical" evidence="5">
    <location>
        <begin position="103"/>
        <end position="119"/>
    </location>
</feature>
<feature type="transmembrane region" description="Helical" evidence="5">
    <location>
        <begin position="65"/>
        <end position="91"/>
    </location>
</feature>
<evidence type="ECO:0000313" key="7">
    <source>
        <dbReference type="EMBL" id="MFD1342537.1"/>
    </source>
</evidence>
<evidence type="ECO:0000256" key="4">
    <source>
        <dbReference type="ARBA" id="ARBA00023136"/>
    </source>
</evidence>
<evidence type="ECO:0000313" key="8">
    <source>
        <dbReference type="Proteomes" id="UP001597135"/>
    </source>
</evidence>
<keyword evidence="3 5" id="KW-1133">Transmembrane helix</keyword>
<dbReference type="Proteomes" id="UP001597135">
    <property type="component" value="Unassembled WGS sequence"/>
</dbReference>
<dbReference type="InterPro" id="IPR044880">
    <property type="entry name" value="NCX_ion-bd_dom_sf"/>
</dbReference>
<feature type="transmembrane region" description="Helical" evidence="5">
    <location>
        <begin position="33"/>
        <end position="53"/>
    </location>
</feature>
<comment type="subcellular location">
    <subcellularLocation>
        <location evidence="1">Membrane</location>
        <topology evidence="1">Multi-pass membrane protein</topology>
    </subcellularLocation>
</comment>
<accession>A0ABW3ZH87</accession>
<keyword evidence="8" id="KW-1185">Reference proteome</keyword>
<proteinExistence type="predicted"/>
<feature type="transmembrane region" description="Helical" evidence="5">
    <location>
        <begin position="262"/>
        <end position="280"/>
    </location>
</feature>
<dbReference type="RefSeq" id="WP_386802691.1">
    <property type="nucleotide sequence ID" value="NZ_JBHTMU010000012.1"/>
</dbReference>
<feature type="transmembrane region" description="Helical" evidence="5">
    <location>
        <begin position="286"/>
        <end position="302"/>
    </location>
</feature>
<evidence type="ECO:0000259" key="6">
    <source>
        <dbReference type="Pfam" id="PF01699"/>
    </source>
</evidence>
<dbReference type="InterPro" id="IPR004837">
    <property type="entry name" value="NaCa_Exmemb"/>
</dbReference>
<dbReference type="EMBL" id="JBHTMU010000012">
    <property type="protein sequence ID" value="MFD1342537.1"/>
    <property type="molecule type" value="Genomic_DNA"/>
</dbReference>
<sequence length="305" mass="30935">MDVLLIAAGLPALLFGGEWLVSGAVTVAQRLRVSPLVIGLTLVGFGTSMPELITSLRAASLGSPGIALGNVVGSNIANILLILGLAAAIRPVAVDRSALRRDGGWVLAAALAVAALSLLPMIGRGAGLALVLALGLFLWTALRSGSVEAAPDEAQGTLPGALMRFGLGLALVLSGAVMLVEGAIGIARAAGVSETVIGLTLVAVGTSLPELVTSVVAARRGHGAVALGNVLGSNVFNVLGILGVTALALPLPVDEQIARLDVWVMLAATLVLLVFCHSGARLSRREGWALLLGYVAYLGWLSRTF</sequence>
<dbReference type="PANTHER" id="PTHR10846:SF8">
    <property type="entry name" value="INNER MEMBRANE PROTEIN YRBG"/>
    <property type="match status" value="1"/>
</dbReference>
<evidence type="ECO:0000256" key="3">
    <source>
        <dbReference type="ARBA" id="ARBA00022989"/>
    </source>
</evidence>